<dbReference type="Proteomes" id="UP000799767">
    <property type="component" value="Unassembled WGS sequence"/>
</dbReference>
<evidence type="ECO:0000256" key="1">
    <source>
        <dbReference type="SAM" id="MobiDB-lite"/>
    </source>
</evidence>
<feature type="compositionally biased region" description="Basic and acidic residues" evidence="1">
    <location>
        <begin position="146"/>
        <end position="162"/>
    </location>
</feature>
<dbReference type="OrthoDB" id="3001700at2759"/>
<dbReference type="GeneID" id="54476166"/>
<proteinExistence type="predicted"/>
<gene>
    <name evidence="2" type="ORF">BDY17DRAFT_308048</name>
</gene>
<feature type="region of interest" description="Disordered" evidence="1">
    <location>
        <begin position="135"/>
        <end position="166"/>
    </location>
</feature>
<feature type="compositionally biased region" description="Basic and acidic residues" evidence="1">
    <location>
        <begin position="39"/>
        <end position="49"/>
    </location>
</feature>
<keyword evidence="3" id="KW-1185">Reference proteome</keyword>
<name>A0A6A6Q3T0_9PEZI</name>
<evidence type="ECO:0000313" key="2">
    <source>
        <dbReference type="EMBL" id="KAF2486616.1"/>
    </source>
</evidence>
<protein>
    <submittedName>
        <fullName evidence="2">Uncharacterized protein</fullName>
    </submittedName>
</protein>
<dbReference type="EMBL" id="MU001632">
    <property type="protein sequence ID" value="KAF2486616.1"/>
    <property type="molecule type" value="Genomic_DNA"/>
</dbReference>
<reference evidence="2" key="1">
    <citation type="journal article" date="2020" name="Stud. Mycol.">
        <title>101 Dothideomycetes genomes: a test case for predicting lifestyles and emergence of pathogens.</title>
        <authorList>
            <person name="Haridas S."/>
            <person name="Albert R."/>
            <person name="Binder M."/>
            <person name="Bloem J."/>
            <person name="Labutti K."/>
            <person name="Salamov A."/>
            <person name="Andreopoulos B."/>
            <person name="Baker S."/>
            <person name="Barry K."/>
            <person name="Bills G."/>
            <person name="Bluhm B."/>
            <person name="Cannon C."/>
            <person name="Castanera R."/>
            <person name="Culley D."/>
            <person name="Daum C."/>
            <person name="Ezra D."/>
            <person name="Gonzalez J."/>
            <person name="Henrissat B."/>
            <person name="Kuo A."/>
            <person name="Liang C."/>
            <person name="Lipzen A."/>
            <person name="Lutzoni F."/>
            <person name="Magnuson J."/>
            <person name="Mondo S."/>
            <person name="Nolan M."/>
            <person name="Ohm R."/>
            <person name="Pangilinan J."/>
            <person name="Park H.-J."/>
            <person name="Ramirez L."/>
            <person name="Alfaro M."/>
            <person name="Sun H."/>
            <person name="Tritt A."/>
            <person name="Yoshinaga Y."/>
            <person name="Zwiers L.-H."/>
            <person name="Turgeon B."/>
            <person name="Goodwin S."/>
            <person name="Spatafora J."/>
            <person name="Crous P."/>
            <person name="Grigoriev I."/>
        </authorList>
    </citation>
    <scope>NUCLEOTIDE SEQUENCE</scope>
    <source>
        <strain evidence="2">CBS 113389</strain>
    </source>
</reference>
<evidence type="ECO:0000313" key="3">
    <source>
        <dbReference type="Proteomes" id="UP000799767"/>
    </source>
</evidence>
<feature type="compositionally biased region" description="Low complexity" evidence="1">
    <location>
        <begin position="23"/>
        <end position="36"/>
    </location>
</feature>
<feature type="compositionally biased region" description="Polar residues" evidence="1">
    <location>
        <begin position="11"/>
        <end position="22"/>
    </location>
</feature>
<organism evidence="2 3">
    <name type="scientific">Neohortaea acidophila</name>
    <dbReference type="NCBI Taxonomy" id="245834"/>
    <lineage>
        <taxon>Eukaryota</taxon>
        <taxon>Fungi</taxon>
        <taxon>Dikarya</taxon>
        <taxon>Ascomycota</taxon>
        <taxon>Pezizomycotina</taxon>
        <taxon>Dothideomycetes</taxon>
        <taxon>Dothideomycetidae</taxon>
        <taxon>Mycosphaerellales</taxon>
        <taxon>Teratosphaeriaceae</taxon>
        <taxon>Neohortaea</taxon>
    </lineage>
</organism>
<accession>A0A6A6Q3T0</accession>
<dbReference type="AlphaFoldDB" id="A0A6A6Q3T0"/>
<sequence>MADQLKGAASGVTNTVSSGANKASSAAQPQTSSTSAGTKDWDAMTEEQKTQTFDSLPSDKKQGLSYTEWIKQGYQHQKENWMPWIEDMYLKWFTNDNKASYATKGAMDKTKVTGIEQVDTAQDSVNNAVGQQVGQGGILQPVGDTASKEGVNRAERGGKEDNGSYAGAIGGYAKSAGQSAWSGAQSAGGYVGGMLGGGKTEEQGSK</sequence>
<feature type="region of interest" description="Disordered" evidence="1">
    <location>
        <begin position="1"/>
        <end position="60"/>
    </location>
</feature>
<dbReference type="RefSeq" id="XP_033593185.1">
    <property type="nucleotide sequence ID" value="XM_033735164.1"/>
</dbReference>